<dbReference type="InterPro" id="IPR000719">
    <property type="entry name" value="Prot_kinase_dom"/>
</dbReference>
<keyword evidence="2" id="KW-0547">Nucleotide-binding</keyword>
<evidence type="ECO:0000256" key="5">
    <source>
        <dbReference type="PIRSR" id="PIRSR607822-1"/>
    </source>
</evidence>
<accession>A0AAU2HCC1</accession>
<dbReference type="InterPro" id="IPR058053">
    <property type="entry name" value="RamC_C"/>
</dbReference>
<keyword evidence="5" id="KW-0862">Zinc</keyword>
<dbReference type="SUPFAM" id="SSF158745">
    <property type="entry name" value="LanC-like"/>
    <property type="match status" value="1"/>
</dbReference>
<dbReference type="Gene3D" id="1.10.510.10">
    <property type="entry name" value="Transferase(Phosphotransferase) domain 1"/>
    <property type="match status" value="1"/>
</dbReference>
<dbReference type="NCBIfam" id="NF038150">
    <property type="entry name" value="lanthi_synth_IV"/>
    <property type="match status" value="1"/>
</dbReference>
<dbReference type="SMART" id="SM00220">
    <property type="entry name" value="S_TKc"/>
    <property type="match status" value="1"/>
</dbReference>
<keyword evidence="4" id="KW-0067">ATP-binding</keyword>
<dbReference type="InterPro" id="IPR007822">
    <property type="entry name" value="LANC-like"/>
</dbReference>
<organism evidence="8">
    <name type="scientific">Streptomyces sp. NBC_00060</name>
    <dbReference type="NCBI Taxonomy" id="2975636"/>
    <lineage>
        <taxon>Bacteria</taxon>
        <taxon>Bacillati</taxon>
        <taxon>Actinomycetota</taxon>
        <taxon>Actinomycetes</taxon>
        <taxon>Kitasatosporales</taxon>
        <taxon>Streptomycetaceae</taxon>
        <taxon>Streptomyces</taxon>
    </lineage>
</organism>
<dbReference type="PANTHER" id="PTHR43289:SF34">
    <property type="entry name" value="SERINE_THREONINE-PROTEIN KINASE YBDM-RELATED"/>
    <property type="match status" value="1"/>
</dbReference>
<feature type="binding site" evidence="5">
    <location>
        <position position="795"/>
    </location>
    <ligand>
        <name>Zn(2+)</name>
        <dbReference type="ChEBI" id="CHEBI:29105"/>
    </ligand>
</feature>
<dbReference type="Gene3D" id="1.50.10.20">
    <property type="match status" value="1"/>
</dbReference>
<dbReference type="SUPFAM" id="SSF56112">
    <property type="entry name" value="Protein kinase-like (PK-like)"/>
    <property type="match status" value="1"/>
</dbReference>
<keyword evidence="1" id="KW-0808">Transferase</keyword>
<keyword evidence="3" id="KW-0418">Kinase</keyword>
<name>A0AAU2HCC1_9ACTN</name>
<dbReference type="InterPro" id="IPR057929">
    <property type="entry name" value="RamC_N"/>
</dbReference>
<feature type="region of interest" description="Disordered" evidence="6">
    <location>
        <begin position="160"/>
        <end position="188"/>
    </location>
</feature>
<dbReference type="Pfam" id="PF05147">
    <property type="entry name" value="LANC_like"/>
    <property type="match status" value="1"/>
</dbReference>
<dbReference type="PROSITE" id="PS50011">
    <property type="entry name" value="PROTEIN_KINASE_DOM"/>
    <property type="match status" value="1"/>
</dbReference>
<gene>
    <name evidence="8" type="primary">lanL</name>
    <name evidence="8" type="ORF">OHV25_37915</name>
</gene>
<keyword evidence="5" id="KW-0479">Metal-binding</keyword>
<reference evidence="8" key="1">
    <citation type="submission" date="2022-10" db="EMBL/GenBank/DDBJ databases">
        <title>The complete genomes of actinobacterial strains from the NBC collection.</title>
        <authorList>
            <person name="Joergensen T.S."/>
            <person name="Alvarez Arevalo M."/>
            <person name="Sterndorff E.B."/>
            <person name="Faurdal D."/>
            <person name="Vuksanovic O."/>
            <person name="Mourched A.-S."/>
            <person name="Charusanti P."/>
            <person name="Shaw S."/>
            <person name="Blin K."/>
            <person name="Weber T."/>
        </authorList>
    </citation>
    <scope>NUCLEOTIDE SEQUENCE</scope>
    <source>
        <strain evidence="8">NBC_00060</strain>
    </source>
</reference>
<dbReference type="PRINTS" id="PR01950">
    <property type="entry name" value="LANCSUPER"/>
</dbReference>
<dbReference type="EMBL" id="CP108253">
    <property type="protein sequence ID" value="WTU45732.1"/>
    <property type="molecule type" value="Genomic_DNA"/>
</dbReference>
<evidence type="ECO:0000313" key="8">
    <source>
        <dbReference type="EMBL" id="WTU45732.1"/>
    </source>
</evidence>
<feature type="binding site" evidence="5">
    <location>
        <position position="794"/>
    </location>
    <ligand>
        <name>Zn(2+)</name>
        <dbReference type="ChEBI" id="CHEBI:29105"/>
    </ligand>
</feature>
<evidence type="ECO:0000256" key="1">
    <source>
        <dbReference type="ARBA" id="ARBA00022679"/>
    </source>
</evidence>
<proteinExistence type="predicted"/>
<feature type="domain" description="Protein kinase" evidence="7">
    <location>
        <begin position="198"/>
        <end position="467"/>
    </location>
</feature>
<dbReference type="SMART" id="SM01260">
    <property type="entry name" value="LANC_like"/>
    <property type="match status" value="1"/>
</dbReference>
<evidence type="ECO:0000256" key="4">
    <source>
        <dbReference type="ARBA" id="ARBA00022840"/>
    </source>
</evidence>
<dbReference type="CDD" id="cd04791">
    <property type="entry name" value="LanC_SerThrkinase"/>
    <property type="match status" value="1"/>
</dbReference>
<dbReference type="PANTHER" id="PTHR43289">
    <property type="entry name" value="MITOGEN-ACTIVATED PROTEIN KINASE KINASE KINASE 20-RELATED"/>
    <property type="match status" value="1"/>
</dbReference>
<evidence type="ECO:0000256" key="6">
    <source>
        <dbReference type="SAM" id="MobiDB-lite"/>
    </source>
</evidence>
<protein>
    <submittedName>
        <fullName evidence="8">Class IV lanthionine synthetase LanL</fullName>
    </submittedName>
</protein>
<dbReference type="InterPro" id="IPR011009">
    <property type="entry name" value="Kinase-like_dom_sf"/>
</dbReference>
<dbReference type="Pfam" id="PF25816">
    <property type="entry name" value="RamC_N"/>
    <property type="match status" value="1"/>
</dbReference>
<dbReference type="GO" id="GO:0031179">
    <property type="term" value="P:peptide modification"/>
    <property type="evidence" value="ECO:0007669"/>
    <property type="project" value="InterPro"/>
</dbReference>
<evidence type="ECO:0000256" key="3">
    <source>
        <dbReference type="ARBA" id="ARBA00022777"/>
    </source>
</evidence>
<sequence>MVAKGFWCYVQPPGDISRVQGWKLHLSATPLSAPLVLARAADVLVQHRCHFKFARTIDHVTELVSRQCDRGSAGKIITVYPEVDDDGLRALAAELDRATEGLPGPVVLSDRPFRQGSSVHYRFGVFHGVPMLGNDGQYEAMLVAPDGALVLDRRTARFSPPDWGPRDPFTHARNHSQTSQTGPGSVAAPRPVLLKDRYLVRTSVRQLCTGGVYRALDQQTGAAVIVKQARQHTQATTTGGDVRDMRRHEAEMLRQFASSGVTPLLVDLFEQQGDLFLVQEEITGVTLRRWVSDNTSFHDDGTWGTALDAVQRIASELTDLVELVHSQGLVLRDLNPGNVMVTDDGSLGLIDLELLVRSGARPVVRGYTPGYAAPEQTVAPRIGTAPPPTADLYSLGATLFHLISGADPLLPDDDPGTRSHHERIAYWLDQLGAGNPGVRRFGDVVLALMHEDPGRRPGLARVRHLLAARTDPTDQDGRARSIPPLPDTSGVKRMLIDTLDHLLATMDTGSSERLWPTGASGATSDPCNVQHGAAGILGTLTLAYRNRPDTALRDAMTVTAGWIRHRAAREPRALPGLYFGRSGTAWALAEAASALGDDDLLAFAGDLARTVPVRWPNPDVCHGVAGAGLTQLRFWEITGEETYLDRAGQAAEAMAAAAEQQDGLVLWPVPRHFSSRLAGAAHFGFAHGVAGAGTFLLSAGQITGERAYLELAARAADSLRAVVQVRDGAAYWPKDARGDNPDRQWTHWCSGSSGVGTFLVRMWQENGDRCLLDLAALAAGAVHRARWQAGTTQCHGISGDGEFLLDLAAMTGEERYRDWAADLATALLARHTLRDGRMLPPDETATGLAADFGTGIAGVLAFLLRLVHGGPRLWLPHHGIRAAGAGVGFGGTETQET</sequence>
<dbReference type="Gene3D" id="3.30.200.20">
    <property type="entry name" value="Phosphorylase Kinase, domain 1"/>
    <property type="match status" value="1"/>
</dbReference>
<dbReference type="Pfam" id="PF00069">
    <property type="entry name" value="Pkinase"/>
    <property type="match status" value="1"/>
</dbReference>
<dbReference type="AlphaFoldDB" id="A0AAU2HCC1"/>
<feature type="binding site" evidence="5">
    <location>
        <position position="749"/>
    </location>
    <ligand>
        <name>Zn(2+)</name>
        <dbReference type="ChEBI" id="CHEBI:29105"/>
    </ligand>
</feature>
<dbReference type="GO" id="GO:0046872">
    <property type="term" value="F:metal ion binding"/>
    <property type="evidence" value="ECO:0007669"/>
    <property type="project" value="UniProtKB-KW"/>
</dbReference>
<evidence type="ECO:0000256" key="2">
    <source>
        <dbReference type="ARBA" id="ARBA00022741"/>
    </source>
</evidence>
<dbReference type="GO" id="GO:0005524">
    <property type="term" value="F:ATP binding"/>
    <property type="evidence" value="ECO:0007669"/>
    <property type="project" value="UniProtKB-KW"/>
</dbReference>
<evidence type="ECO:0000259" key="7">
    <source>
        <dbReference type="PROSITE" id="PS50011"/>
    </source>
</evidence>
<dbReference type="GO" id="GO:0004674">
    <property type="term" value="F:protein serine/threonine kinase activity"/>
    <property type="evidence" value="ECO:0007669"/>
    <property type="project" value="TreeGrafter"/>
</dbReference>